<dbReference type="PANTHER" id="PTHR39960">
    <property type="entry name" value="LD34147P"/>
    <property type="match status" value="1"/>
</dbReference>
<name>A0A8K0KNS3_LADFU</name>
<evidence type="ECO:0000256" key="1">
    <source>
        <dbReference type="SAM" id="Coils"/>
    </source>
</evidence>
<organism evidence="2 3">
    <name type="scientific">Ladona fulva</name>
    <name type="common">Scarce chaser dragonfly</name>
    <name type="synonym">Libellula fulva</name>
    <dbReference type="NCBI Taxonomy" id="123851"/>
    <lineage>
        <taxon>Eukaryota</taxon>
        <taxon>Metazoa</taxon>
        <taxon>Ecdysozoa</taxon>
        <taxon>Arthropoda</taxon>
        <taxon>Hexapoda</taxon>
        <taxon>Insecta</taxon>
        <taxon>Pterygota</taxon>
        <taxon>Palaeoptera</taxon>
        <taxon>Odonata</taxon>
        <taxon>Epiprocta</taxon>
        <taxon>Anisoptera</taxon>
        <taxon>Libelluloidea</taxon>
        <taxon>Libellulidae</taxon>
        <taxon>Ladona</taxon>
    </lineage>
</organism>
<dbReference type="GO" id="GO:0005886">
    <property type="term" value="C:plasma membrane"/>
    <property type="evidence" value="ECO:0007669"/>
    <property type="project" value="TreeGrafter"/>
</dbReference>
<dbReference type="EMBL" id="KZ309306">
    <property type="protein sequence ID" value="KAG8238225.1"/>
    <property type="molecule type" value="Genomic_DNA"/>
</dbReference>
<gene>
    <name evidence="2" type="ORF">J437_LFUL017254</name>
</gene>
<reference evidence="2" key="2">
    <citation type="submission" date="2017-10" db="EMBL/GenBank/DDBJ databases">
        <title>Ladona fulva Genome sequencing and assembly.</title>
        <authorList>
            <person name="Murali S."/>
            <person name="Richards S."/>
            <person name="Bandaranaike D."/>
            <person name="Bellair M."/>
            <person name="Blankenburg K."/>
            <person name="Chao H."/>
            <person name="Dinh H."/>
            <person name="Doddapaneni H."/>
            <person name="Dugan-Rocha S."/>
            <person name="Elkadiri S."/>
            <person name="Gnanaolivu R."/>
            <person name="Hernandez B."/>
            <person name="Skinner E."/>
            <person name="Javaid M."/>
            <person name="Lee S."/>
            <person name="Li M."/>
            <person name="Ming W."/>
            <person name="Munidasa M."/>
            <person name="Muniz J."/>
            <person name="Nguyen L."/>
            <person name="Hughes D."/>
            <person name="Osuji N."/>
            <person name="Pu L.-L."/>
            <person name="Puazo M."/>
            <person name="Qu C."/>
            <person name="Quiroz J."/>
            <person name="Raj R."/>
            <person name="Weissenberger G."/>
            <person name="Xin Y."/>
            <person name="Zou X."/>
            <person name="Han Y."/>
            <person name="Worley K."/>
            <person name="Muzny D."/>
            <person name="Gibbs R."/>
        </authorList>
    </citation>
    <scope>NUCLEOTIDE SEQUENCE</scope>
    <source>
        <strain evidence="2">Sampled in the wild</strain>
    </source>
</reference>
<dbReference type="Proteomes" id="UP000792457">
    <property type="component" value="Unassembled WGS sequence"/>
</dbReference>
<comment type="caution">
    <text evidence="2">The sequence shown here is derived from an EMBL/GenBank/DDBJ whole genome shotgun (WGS) entry which is preliminary data.</text>
</comment>
<keyword evidence="1" id="KW-0175">Coiled coil</keyword>
<dbReference type="AlphaFoldDB" id="A0A8K0KNS3"/>
<proteinExistence type="predicted"/>
<protein>
    <submittedName>
        <fullName evidence="2">Uncharacterized protein</fullName>
    </submittedName>
</protein>
<feature type="coiled-coil region" evidence="1">
    <location>
        <begin position="205"/>
        <end position="279"/>
    </location>
</feature>
<dbReference type="PANTHER" id="PTHR39960:SF1">
    <property type="entry name" value="LD34147P"/>
    <property type="match status" value="1"/>
</dbReference>
<dbReference type="OrthoDB" id="8190635at2759"/>
<accession>A0A8K0KNS3</accession>
<evidence type="ECO:0000313" key="3">
    <source>
        <dbReference type="Proteomes" id="UP000792457"/>
    </source>
</evidence>
<evidence type="ECO:0000313" key="2">
    <source>
        <dbReference type="EMBL" id="KAG8238225.1"/>
    </source>
</evidence>
<keyword evidence="3" id="KW-1185">Reference proteome</keyword>
<sequence>MFIPLQIVSDIRETFMILDASIRNYGDKLERHEGRERQLGETLRRALISIDKRVALLQRQSDEKSRELDRFLIQAEERERIQLQKVAQSVETFSMMLENRLSRIEANLDFTAGNAKETLETQSCSQSFMPKIENMEKMMVAMQNSVSEKLKEMTTSTDFVDKFEESLALNLDKSTQILEHLGDDGVQIGKGHQKEQETEELKTLLRKTKDNFDAVNSLIEKASNESLTHYKELESLINRVDNEVKALIEKKTDASHHKLIDLEAKWAKANEERTESEEQVDAILRDIATVRDEIQALVQLSEGNKKDLQSDIWSSSKESQKGTSDMSEALQQKIAELMVKLSPEPLLKTLTDMEHVMLQAADGVMDVGRRVEYSAARVIGELSEEIKSKSAIIESTITSRLDNLAASVLVNQTGAMETLSQRVESEISRVWRQIGIMYQQLTQSVGMLDKLQEQTEHYVNGSLKSMGKVQGRVGEIGDRVGEVEGNLNYLLGRLSLVTTEFNLVKAGLSAALDDVRRNMATVNSDIREAAPGTEYDHVNQVAPAEGP</sequence>
<reference evidence="2" key="1">
    <citation type="submission" date="2013-04" db="EMBL/GenBank/DDBJ databases">
        <authorList>
            <person name="Qu J."/>
            <person name="Murali S.C."/>
            <person name="Bandaranaike D."/>
            <person name="Bellair M."/>
            <person name="Blankenburg K."/>
            <person name="Chao H."/>
            <person name="Dinh H."/>
            <person name="Doddapaneni H."/>
            <person name="Downs B."/>
            <person name="Dugan-Rocha S."/>
            <person name="Elkadiri S."/>
            <person name="Gnanaolivu R.D."/>
            <person name="Hernandez B."/>
            <person name="Javaid M."/>
            <person name="Jayaseelan J.C."/>
            <person name="Lee S."/>
            <person name="Li M."/>
            <person name="Ming W."/>
            <person name="Munidasa M."/>
            <person name="Muniz J."/>
            <person name="Nguyen L."/>
            <person name="Ongeri F."/>
            <person name="Osuji N."/>
            <person name="Pu L.-L."/>
            <person name="Puazo M."/>
            <person name="Qu C."/>
            <person name="Quiroz J."/>
            <person name="Raj R."/>
            <person name="Weissenberger G."/>
            <person name="Xin Y."/>
            <person name="Zou X."/>
            <person name="Han Y."/>
            <person name="Richards S."/>
            <person name="Worley K."/>
            <person name="Muzny D."/>
            <person name="Gibbs R."/>
        </authorList>
    </citation>
    <scope>NUCLEOTIDE SEQUENCE</scope>
    <source>
        <strain evidence="2">Sampled in the wild</strain>
    </source>
</reference>